<dbReference type="GO" id="GO:0003677">
    <property type="term" value="F:DNA binding"/>
    <property type="evidence" value="ECO:0007669"/>
    <property type="project" value="UniProtKB-KW"/>
</dbReference>
<gene>
    <name evidence="7" type="ORF">ANE_LOCUS13216</name>
</gene>
<dbReference type="Proteomes" id="UP000489600">
    <property type="component" value="Unassembled WGS sequence"/>
</dbReference>
<name>A0A565BMF1_9BRAS</name>
<keyword evidence="5" id="KW-0539">Nucleus</keyword>
<dbReference type="PANTHER" id="PTHR31541:SF28">
    <property type="entry name" value="TF-B3 DOMAIN-CONTAINING PROTEIN"/>
    <property type="match status" value="1"/>
</dbReference>
<dbReference type="InterPro" id="IPR015300">
    <property type="entry name" value="DNA-bd_pseudobarrel_sf"/>
</dbReference>
<comment type="caution">
    <text evidence="7">The sequence shown here is derived from an EMBL/GenBank/DDBJ whole genome shotgun (WGS) entry which is preliminary data.</text>
</comment>
<comment type="subcellular location">
    <subcellularLocation>
        <location evidence="1">Nucleus</location>
    </subcellularLocation>
</comment>
<dbReference type="Pfam" id="PF03754">
    <property type="entry name" value="At2g31720-like"/>
    <property type="match status" value="1"/>
</dbReference>
<dbReference type="OrthoDB" id="668173at2759"/>
<sequence>MFIKSITQAYHHQNQSSITQANHHQNQPTKKRKVVEEDDSEETLELLLKWISDTSDISPEKIVGDSVGRCSKPIRKQLMESDVKEDQNRLMLGKLQVEKLMFTLLEESEIPRGKEGIRVLVYGPDEEANEMMFKMWSSEKTPVLTCGWNKFVRKYELKMHCDFLMIRMFRHRETRKICFAIESTRLPITKKLSRRISKIVFKVEDSD</sequence>
<dbReference type="GO" id="GO:0005634">
    <property type="term" value="C:nucleus"/>
    <property type="evidence" value="ECO:0007669"/>
    <property type="project" value="UniProtKB-SubCell"/>
</dbReference>
<keyword evidence="3" id="KW-0238">DNA-binding</keyword>
<evidence type="ECO:0000313" key="7">
    <source>
        <dbReference type="EMBL" id="VVB02772.1"/>
    </source>
</evidence>
<dbReference type="InterPro" id="IPR005508">
    <property type="entry name" value="At2g31720-like"/>
</dbReference>
<proteinExistence type="predicted"/>
<feature type="compositionally biased region" description="Polar residues" evidence="6">
    <location>
        <begin position="12"/>
        <end position="28"/>
    </location>
</feature>
<dbReference type="SUPFAM" id="SSF101936">
    <property type="entry name" value="DNA-binding pseudobarrel domain"/>
    <property type="match status" value="1"/>
</dbReference>
<keyword evidence="8" id="KW-1185">Reference proteome</keyword>
<dbReference type="PANTHER" id="PTHR31541">
    <property type="entry name" value="B3 DOMAIN PLANT PROTEIN-RELATED"/>
    <property type="match status" value="1"/>
</dbReference>
<evidence type="ECO:0000256" key="1">
    <source>
        <dbReference type="ARBA" id="ARBA00004123"/>
    </source>
</evidence>
<dbReference type="EMBL" id="CABITT030000004">
    <property type="protein sequence ID" value="VVB02772.1"/>
    <property type="molecule type" value="Genomic_DNA"/>
</dbReference>
<evidence type="ECO:0000256" key="6">
    <source>
        <dbReference type="SAM" id="MobiDB-lite"/>
    </source>
</evidence>
<evidence type="ECO:0000256" key="5">
    <source>
        <dbReference type="ARBA" id="ARBA00023242"/>
    </source>
</evidence>
<evidence type="ECO:0000256" key="3">
    <source>
        <dbReference type="ARBA" id="ARBA00023125"/>
    </source>
</evidence>
<dbReference type="Gene3D" id="2.40.330.10">
    <property type="entry name" value="DNA-binding pseudobarrel domain"/>
    <property type="match status" value="1"/>
</dbReference>
<evidence type="ECO:0000256" key="2">
    <source>
        <dbReference type="ARBA" id="ARBA00023015"/>
    </source>
</evidence>
<keyword evidence="4" id="KW-0804">Transcription</keyword>
<feature type="region of interest" description="Disordered" evidence="6">
    <location>
        <begin position="12"/>
        <end position="38"/>
    </location>
</feature>
<keyword evidence="2" id="KW-0805">Transcription regulation</keyword>
<dbReference type="AlphaFoldDB" id="A0A565BMF1"/>
<evidence type="ECO:0000256" key="4">
    <source>
        <dbReference type="ARBA" id="ARBA00023163"/>
    </source>
</evidence>
<reference evidence="7" key="1">
    <citation type="submission" date="2019-07" db="EMBL/GenBank/DDBJ databases">
        <authorList>
            <person name="Dittberner H."/>
        </authorList>
    </citation>
    <scope>NUCLEOTIDE SEQUENCE [LARGE SCALE GENOMIC DNA]</scope>
</reference>
<protein>
    <recommendedName>
        <fullName evidence="9">TF-B3 domain-containing protein</fullName>
    </recommendedName>
</protein>
<dbReference type="CDD" id="cd10017">
    <property type="entry name" value="B3_DNA"/>
    <property type="match status" value="1"/>
</dbReference>
<evidence type="ECO:0008006" key="9">
    <source>
        <dbReference type="Google" id="ProtNLM"/>
    </source>
</evidence>
<dbReference type="InterPro" id="IPR003340">
    <property type="entry name" value="B3_DNA-bd"/>
</dbReference>
<organism evidence="7 8">
    <name type="scientific">Arabis nemorensis</name>
    <dbReference type="NCBI Taxonomy" id="586526"/>
    <lineage>
        <taxon>Eukaryota</taxon>
        <taxon>Viridiplantae</taxon>
        <taxon>Streptophyta</taxon>
        <taxon>Embryophyta</taxon>
        <taxon>Tracheophyta</taxon>
        <taxon>Spermatophyta</taxon>
        <taxon>Magnoliopsida</taxon>
        <taxon>eudicotyledons</taxon>
        <taxon>Gunneridae</taxon>
        <taxon>Pentapetalae</taxon>
        <taxon>rosids</taxon>
        <taxon>malvids</taxon>
        <taxon>Brassicales</taxon>
        <taxon>Brassicaceae</taxon>
        <taxon>Arabideae</taxon>
        <taxon>Arabis</taxon>
    </lineage>
</organism>
<evidence type="ECO:0000313" key="8">
    <source>
        <dbReference type="Proteomes" id="UP000489600"/>
    </source>
</evidence>
<accession>A0A565BMF1</accession>